<dbReference type="Pfam" id="PF00494">
    <property type="entry name" value="SQS_PSY"/>
    <property type="match status" value="1"/>
</dbReference>
<protein>
    <recommendedName>
        <fullName evidence="3">Phytoene synthase</fullName>
    </recommendedName>
</protein>
<sequence length="212" mass="22366">MQNDPERTLALAYAPDDGRRGALSALLALDTALGEVVRSTTQPALGQIRLAWWREQLVKLDTQPPPAMPELIALADMLLPRGVGGAALAELVDGWDVLIEAESLDDTALERFAAMRGGRLFALAARIVGGNAGRAERQGRGWALADLSQRLDDVQVRERAAAMARVSLAGPLAGVAKPLGILALSARLALADVPAGGPKRAARLLWFGLAGR</sequence>
<dbReference type="Proteomes" id="UP000248614">
    <property type="component" value="Unassembled WGS sequence"/>
</dbReference>
<dbReference type="EMBL" id="QFNF01000033">
    <property type="protein sequence ID" value="PZO75517.1"/>
    <property type="molecule type" value="Genomic_DNA"/>
</dbReference>
<reference evidence="1 2" key="1">
    <citation type="submission" date="2017-08" db="EMBL/GenBank/DDBJ databases">
        <title>Infants hospitalized years apart are colonized by the same room-sourced microbial strains.</title>
        <authorList>
            <person name="Brooks B."/>
            <person name="Olm M.R."/>
            <person name="Firek B.A."/>
            <person name="Baker R."/>
            <person name="Thomas B.C."/>
            <person name="Morowitz M.J."/>
            <person name="Banfield J.F."/>
        </authorList>
    </citation>
    <scope>NUCLEOTIDE SEQUENCE [LARGE SCALE GENOMIC DNA]</scope>
    <source>
        <strain evidence="1">S2_018_000_R3_110</strain>
    </source>
</reference>
<dbReference type="AlphaFoldDB" id="A0A2W4Z215"/>
<accession>A0A2W4Z215</accession>
<organism evidence="1 2">
    <name type="scientific">Sphingomonas hengshuiensis</name>
    <dbReference type="NCBI Taxonomy" id="1609977"/>
    <lineage>
        <taxon>Bacteria</taxon>
        <taxon>Pseudomonadati</taxon>
        <taxon>Pseudomonadota</taxon>
        <taxon>Alphaproteobacteria</taxon>
        <taxon>Sphingomonadales</taxon>
        <taxon>Sphingomonadaceae</taxon>
        <taxon>Sphingomonas</taxon>
    </lineage>
</organism>
<evidence type="ECO:0008006" key="3">
    <source>
        <dbReference type="Google" id="ProtNLM"/>
    </source>
</evidence>
<proteinExistence type="predicted"/>
<evidence type="ECO:0000313" key="2">
    <source>
        <dbReference type="Proteomes" id="UP000248614"/>
    </source>
</evidence>
<name>A0A2W4Z215_9SPHN</name>
<evidence type="ECO:0000313" key="1">
    <source>
        <dbReference type="EMBL" id="PZO75517.1"/>
    </source>
</evidence>
<gene>
    <name evidence="1" type="ORF">DI632_11965</name>
</gene>
<dbReference type="InterPro" id="IPR002060">
    <property type="entry name" value="Squ/phyt_synthse"/>
</dbReference>
<comment type="caution">
    <text evidence="1">The sequence shown here is derived from an EMBL/GenBank/DDBJ whole genome shotgun (WGS) entry which is preliminary data.</text>
</comment>